<dbReference type="InParanoid" id="H1XRR9"/>
<sequence>MRFRLAISCKFNSIARVYFILWLIFGFIHFNLSVLHAQVGIDGSLNKNRNLLKELESQIDELRQKILATQKKKSSLAIQIQLLEHEMALISRSRGILEQEIRLLQSRISESENKLRETNQQLEDLQALYAARAVYAYKYGRIKNIELLLSSRSLNQAMVRLKHLRQIARHDENLIRTIRNKKKQIEQIKRSLEKSLQQKDIALKSLEEKTRQFVARKKEKQRLLSRIKRNQANYQQLLTRKNRERASLLDLIAALEKERLKQEKQTPDRASPKKSGVVFKFKNFEKARGKLPWPVKGKVISHFGKKRDPVLKTYIKNTDIEIKAKPGSPVRCVFPGVVRVIQYLPGYGNLVIVDHGKGYYSVYSHLAEIYVYWDSPVEQNQIIGKVSDSGYNGSPSLGFGIYSHNKIHNPEHWLE</sequence>
<evidence type="ECO:0000313" key="6">
    <source>
        <dbReference type="Proteomes" id="UP000004671"/>
    </source>
</evidence>
<keyword evidence="6" id="KW-1185">Reference proteome</keyword>
<evidence type="ECO:0000313" key="5">
    <source>
        <dbReference type="EMBL" id="EHO41279.1"/>
    </source>
</evidence>
<dbReference type="InterPro" id="IPR016047">
    <property type="entry name" value="M23ase_b-sheet_dom"/>
</dbReference>
<dbReference type="Proteomes" id="UP000183868">
    <property type="component" value="Chromosome"/>
</dbReference>
<dbReference type="HOGENOM" id="CLU_029425_4_0_0"/>
<evidence type="ECO:0000256" key="1">
    <source>
        <dbReference type="ARBA" id="ARBA00022729"/>
    </source>
</evidence>
<dbReference type="InterPro" id="IPR011055">
    <property type="entry name" value="Dup_hybrid_motif"/>
</dbReference>
<dbReference type="EMBL" id="CP018099">
    <property type="protein sequence ID" value="APF17140.1"/>
    <property type="molecule type" value="Genomic_DNA"/>
</dbReference>
<dbReference type="PaxDb" id="880073-Calab_1661"/>
<dbReference type="EMBL" id="CM001402">
    <property type="protein sequence ID" value="EHO41279.1"/>
    <property type="molecule type" value="Genomic_DNA"/>
</dbReference>
<evidence type="ECO:0000313" key="7">
    <source>
        <dbReference type="Proteomes" id="UP000183868"/>
    </source>
</evidence>
<accession>H1XRR9</accession>
<dbReference type="RefSeq" id="WP_006928373.1">
    <property type="nucleotide sequence ID" value="NZ_CM001402.1"/>
</dbReference>
<dbReference type="SUPFAM" id="SSF51261">
    <property type="entry name" value="Duplicated hybrid motif"/>
    <property type="match status" value="1"/>
</dbReference>
<dbReference type="Pfam" id="PF01551">
    <property type="entry name" value="Peptidase_M23"/>
    <property type="match status" value="1"/>
</dbReference>
<dbReference type="KEGG" id="caby:Cabys_389"/>
<keyword evidence="2" id="KW-0175">Coiled coil</keyword>
<feature type="domain" description="M23ase beta-sheet core" evidence="3">
    <location>
        <begin position="320"/>
        <end position="410"/>
    </location>
</feature>
<reference evidence="5 6" key="1">
    <citation type="submission" date="2011-09" db="EMBL/GenBank/DDBJ databases">
        <title>The permanent draft genome of Caldithrix abyssi DSM 13497.</title>
        <authorList>
            <consortium name="US DOE Joint Genome Institute (JGI-PGF)"/>
            <person name="Lucas S."/>
            <person name="Han J."/>
            <person name="Lapidus A."/>
            <person name="Bruce D."/>
            <person name="Goodwin L."/>
            <person name="Pitluck S."/>
            <person name="Peters L."/>
            <person name="Kyrpides N."/>
            <person name="Mavromatis K."/>
            <person name="Ivanova N."/>
            <person name="Mikhailova N."/>
            <person name="Chertkov O."/>
            <person name="Detter J.C."/>
            <person name="Tapia R."/>
            <person name="Han C."/>
            <person name="Land M."/>
            <person name="Hauser L."/>
            <person name="Markowitz V."/>
            <person name="Cheng J.-F."/>
            <person name="Hugenholtz P."/>
            <person name="Woyke T."/>
            <person name="Wu D."/>
            <person name="Spring S."/>
            <person name="Brambilla E."/>
            <person name="Klenk H.-P."/>
            <person name="Eisen J.A."/>
        </authorList>
    </citation>
    <scope>NUCLEOTIDE SEQUENCE [LARGE SCALE GENOMIC DNA]</scope>
    <source>
        <strain evidence="5 6">DSM 13497</strain>
    </source>
</reference>
<dbReference type="GO" id="GO:0004222">
    <property type="term" value="F:metalloendopeptidase activity"/>
    <property type="evidence" value="ECO:0007669"/>
    <property type="project" value="TreeGrafter"/>
</dbReference>
<keyword evidence="4" id="KW-0378">Hydrolase</keyword>
<proteinExistence type="predicted"/>
<dbReference type="PANTHER" id="PTHR21666">
    <property type="entry name" value="PEPTIDASE-RELATED"/>
    <property type="match status" value="1"/>
</dbReference>
<evidence type="ECO:0000256" key="2">
    <source>
        <dbReference type="SAM" id="Coils"/>
    </source>
</evidence>
<evidence type="ECO:0000313" key="4">
    <source>
        <dbReference type="EMBL" id="APF17140.1"/>
    </source>
</evidence>
<organism evidence="5 6">
    <name type="scientific">Caldithrix abyssi DSM 13497</name>
    <dbReference type="NCBI Taxonomy" id="880073"/>
    <lineage>
        <taxon>Bacteria</taxon>
        <taxon>Pseudomonadati</taxon>
        <taxon>Calditrichota</taxon>
        <taxon>Calditrichia</taxon>
        <taxon>Calditrichales</taxon>
        <taxon>Calditrichaceae</taxon>
        <taxon>Caldithrix</taxon>
    </lineage>
</organism>
<feature type="coiled-coil region" evidence="2">
    <location>
        <begin position="45"/>
        <end position="128"/>
    </location>
</feature>
<dbReference type="AlphaFoldDB" id="H1XRR9"/>
<dbReference type="STRING" id="880073.Cabys_389"/>
<dbReference type="Gene3D" id="6.10.250.3150">
    <property type="match status" value="1"/>
</dbReference>
<name>H1XRR9_CALAY</name>
<dbReference type="PANTHER" id="PTHR21666:SF289">
    <property type="entry name" value="L-ALA--D-GLU ENDOPEPTIDASE"/>
    <property type="match status" value="1"/>
</dbReference>
<dbReference type="Gene3D" id="2.70.70.10">
    <property type="entry name" value="Glucose Permease (Domain IIA)"/>
    <property type="match status" value="1"/>
</dbReference>
<protein>
    <submittedName>
        <fullName evidence="5">Peptidase M23</fullName>
    </submittedName>
    <submittedName>
        <fullName evidence="4">Septal ring factor EnvC, activator of murein hydrolases AmiA and AmiB</fullName>
    </submittedName>
</protein>
<feature type="coiled-coil region" evidence="2">
    <location>
        <begin position="175"/>
        <end position="265"/>
    </location>
</feature>
<dbReference type="InterPro" id="IPR050570">
    <property type="entry name" value="Cell_wall_metabolism_enzyme"/>
</dbReference>
<reference evidence="4 7" key="2">
    <citation type="submission" date="2016-11" db="EMBL/GenBank/DDBJ databases">
        <title>Genomic analysis of Caldithrix abyssi and proposal of a novel bacterial phylum Caldithrichaeota.</title>
        <authorList>
            <person name="Kublanov I."/>
            <person name="Sigalova O."/>
            <person name="Gavrilov S."/>
            <person name="Lebedinsky A."/>
            <person name="Ivanova N."/>
            <person name="Daum C."/>
            <person name="Reddy T."/>
            <person name="Klenk H.P."/>
            <person name="Goker M."/>
            <person name="Reva O."/>
            <person name="Miroshnichenko M."/>
            <person name="Kyprides N."/>
            <person name="Woyke T."/>
            <person name="Gelfand M."/>
        </authorList>
    </citation>
    <scope>NUCLEOTIDE SEQUENCE [LARGE SCALE GENOMIC DNA]</scope>
    <source>
        <strain evidence="4 7">LF13</strain>
    </source>
</reference>
<dbReference type="CDD" id="cd12797">
    <property type="entry name" value="M23_peptidase"/>
    <property type="match status" value="1"/>
</dbReference>
<dbReference type="eggNOG" id="COG4942">
    <property type="taxonomic scope" value="Bacteria"/>
</dbReference>
<dbReference type="OrthoDB" id="9815884at2"/>
<dbReference type="Proteomes" id="UP000004671">
    <property type="component" value="Chromosome"/>
</dbReference>
<evidence type="ECO:0000259" key="3">
    <source>
        <dbReference type="Pfam" id="PF01551"/>
    </source>
</evidence>
<gene>
    <name evidence="4" type="ORF">Cabys_389</name>
    <name evidence="5" type="ORF">Calab_1661</name>
</gene>
<keyword evidence="1" id="KW-0732">Signal</keyword>